<dbReference type="NCBIfam" id="TIGR01494">
    <property type="entry name" value="ATPase_P-type"/>
    <property type="match status" value="1"/>
</dbReference>
<evidence type="ECO:0000256" key="2">
    <source>
        <dbReference type="ARBA" id="ARBA00006024"/>
    </source>
</evidence>
<evidence type="ECO:0000259" key="12">
    <source>
        <dbReference type="Pfam" id="PF01814"/>
    </source>
</evidence>
<dbReference type="InterPro" id="IPR023299">
    <property type="entry name" value="ATPase_P-typ_cyto_dom_N"/>
</dbReference>
<dbReference type="Gene3D" id="3.40.1110.10">
    <property type="entry name" value="Calcium-transporting ATPase, cytoplasmic domain N"/>
    <property type="match status" value="1"/>
</dbReference>
<evidence type="ECO:0000313" key="14">
    <source>
        <dbReference type="Proteomes" id="UP000253501"/>
    </source>
</evidence>
<keyword evidence="10" id="KW-0547">Nucleotide-binding</keyword>
<keyword evidence="6 10" id="KW-1133">Transmembrane helix</keyword>
<evidence type="ECO:0000256" key="5">
    <source>
        <dbReference type="ARBA" id="ARBA00022967"/>
    </source>
</evidence>
<dbReference type="SFLD" id="SFLDG00002">
    <property type="entry name" value="C1.7:_P-type_atpase_like"/>
    <property type="match status" value="1"/>
</dbReference>
<evidence type="ECO:0000256" key="7">
    <source>
        <dbReference type="ARBA" id="ARBA00023136"/>
    </source>
</evidence>
<dbReference type="Pfam" id="PF01814">
    <property type="entry name" value="Hemerythrin"/>
    <property type="match status" value="1"/>
</dbReference>
<keyword evidence="7 10" id="KW-0472">Membrane</keyword>
<proteinExistence type="inferred from homology"/>
<dbReference type="GO" id="GO:0016887">
    <property type="term" value="F:ATP hydrolysis activity"/>
    <property type="evidence" value="ECO:0007669"/>
    <property type="project" value="InterPro"/>
</dbReference>
<dbReference type="Gene3D" id="1.20.120.520">
    <property type="entry name" value="nmb1532 protein domain like"/>
    <property type="match status" value="1"/>
</dbReference>
<dbReference type="PANTHER" id="PTHR48085:SF5">
    <property type="entry name" value="CADMIUM_ZINC-TRANSPORTING ATPASE HMA4-RELATED"/>
    <property type="match status" value="1"/>
</dbReference>
<feature type="domain" description="Hemerythrin-like" evidence="12">
    <location>
        <begin position="626"/>
        <end position="757"/>
    </location>
</feature>
<evidence type="ECO:0000313" key="13">
    <source>
        <dbReference type="EMBL" id="RCJ08272.1"/>
    </source>
</evidence>
<dbReference type="PRINTS" id="PR00119">
    <property type="entry name" value="CATATPASE"/>
</dbReference>
<evidence type="ECO:0000256" key="8">
    <source>
        <dbReference type="ARBA" id="ARBA00039097"/>
    </source>
</evidence>
<dbReference type="NCBIfam" id="TIGR01525">
    <property type="entry name" value="ATPase-IB_hvy"/>
    <property type="match status" value="1"/>
</dbReference>
<dbReference type="GO" id="GO:0015086">
    <property type="term" value="F:cadmium ion transmembrane transporter activity"/>
    <property type="evidence" value="ECO:0007669"/>
    <property type="project" value="TreeGrafter"/>
</dbReference>
<evidence type="ECO:0000259" key="11">
    <source>
        <dbReference type="Pfam" id="PF00122"/>
    </source>
</evidence>
<comment type="similarity">
    <text evidence="2 10">Belongs to the cation transport ATPase (P-type) (TC 3.A.3) family. Type IB subfamily.</text>
</comment>
<dbReference type="InterPro" id="IPR051014">
    <property type="entry name" value="Cation_Transport_ATPase_IB"/>
</dbReference>
<comment type="subcellular location">
    <subcellularLocation>
        <location evidence="10">Cell membrane</location>
    </subcellularLocation>
    <subcellularLocation>
        <location evidence="1">Membrane</location>
    </subcellularLocation>
</comment>
<dbReference type="Gene3D" id="3.40.50.1000">
    <property type="entry name" value="HAD superfamily/HAD-like"/>
    <property type="match status" value="1"/>
</dbReference>
<dbReference type="GO" id="GO:0005886">
    <property type="term" value="C:plasma membrane"/>
    <property type="evidence" value="ECO:0007669"/>
    <property type="project" value="UniProtKB-SubCell"/>
</dbReference>
<keyword evidence="10" id="KW-1003">Cell membrane</keyword>
<sequence length="766" mass="79609">MHIGFRKFDLGLLPIAAGTLGGGLLLFAFGEAVAAGLAWAAGALVVAGALIIAIVQSLRRKEAGVDVLALLAIGLALALGEFLAAAVLALMIESGRAIENYAQARSEREMSALLSRAPQSANRFEDGEWRAVALDVVSPGDRLLVRHGEVVPVDGALLGQATLDESALTGESLPRPRLPGETVRSSVLNAGAPFEMVAATTAADSTFAGIARLVRTARAERPPAARLADRFALWLVPVTLLVAGLAWLASGELARALAVLVVATPCPLILAVPVAIVSGVSRCAGRGVLVKGGGALERLSQASILFFDKTGTLTGGRARLAAIESAPGWPAPDVLRVAASLAQASGHVVAEAITTAARERGLALDLPSSVTETAGAGVAGRVGEHAVAVGSPAFVGGSDAGPPWCQAMLQRAAYEGASVSLVTVDGVLVGALQFVDLIRMDTPRALRLLRKAGIRRLAMLTGDRPDVAETVGAMLGVTEVHANLTPSQKLAAIEAARHDGTVLMVGDGVNDAPALAAADVGVAMGARGAAASSEAADVVLLVDRLDRLVDAVRIARRSRRLAVQSAMAGMGLSFVAMAVAAFGYLPPLAGALLQEVIDVLVIANALRALRADPSVPAERLSTADAERLNQEHAALAPLMEQIRSLADRLPAMPGEAAGTELRRLCASLSGTLLPHEQHDDAQLYPQLARLVGGDDPLAAMSAMHRELFRVIRLLQHMADESPPDGPDASRIREYQRLLYGLDAVLRLHCAQEDELFHALREDAPME</sequence>
<dbReference type="EC" id="7.2.2.12" evidence="8"/>
<dbReference type="Proteomes" id="UP000253501">
    <property type="component" value="Unassembled WGS sequence"/>
</dbReference>
<dbReference type="InterPro" id="IPR027256">
    <property type="entry name" value="P-typ_ATPase_IB"/>
</dbReference>
<dbReference type="Pfam" id="PF00702">
    <property type="entry name" value="Hydrolase"/>
    <property type="match status" value="1"/>
</dbReference>
<dbReference type="PRINTS" id="PR00120">
    <property type="entry name" value="HATPASE"/>
</dbReference>
<dbReference type="InterPro" id="IPR044492">
    <property type="entry name" value="P_typ_ATPase_HD_dom"/>
</dbReference>
<keyword evidence="10" id="KW-0067">ATP-binding</keyword>
<dbReference type="InterPro" id="IPR001757">
    <property type="entry name" value="P_typ_ATPase"/>
</dbReference>
<dbReference type="InterPro" id="IPR023298">
    <property type="entry name" value="ATPase_P-typ_TM_dom_sf"/>
</dbReference>
<evidence type="ECO:0000256" key="4">
    <source>
        <dbReference type="ARBA" id="ARBA00022723"/>
    </source>
</evidence>
<feature type="transmembrane region" description="Helical" evidence="10">
    <location>
        <begin position="561"/>
        <end position="585"/>
    </location>
</feature>
<dbReference type="InterPro" id="IPR023214">
    <property type="entry name" value="HAD_sf"/>
</dbReference>
<dbReference type="InterPro" id="IPR059000">
    <property type="entry name" value="ATPase_P-type_domA"/>
</dbReference>
<dbReference type="Pfam" id="PF00122">
    <property type="entry name" value="E1-E2_ATPase"/>
    <property type="match status" value="1"/>
</dbReference>
<keyword evidence="5" id="KW-1278">Translocase</keyword>
<comment type="caution">
    <text evidence="13">The sequence shown here is derived from an EMBL/GenBank/DDBJ whole genome shotgun (WGS) entry which is preliminary data.</text>
</comment>
<feature type="transmembrane region" description="Helical" evidence="10">
    <location>
        <begin position="67"/>
        <end position="92"/>
    </location>
</feature>
<dbReference type="SFLD" id="SFLDS00003">
    <property type="entry name" value="Haloacid_Dehalogenase"/>
    <property type="match status" value="1"/>
</dbReference>
<evidence type="ECO:0000256" key="10">
    <source>
        <dbReference type="RuleBase" id="RU362081"/>
    </source>
</evidence>
<feature type="transmembrane region" description="Helical" evidence="10">
    <location>
        <begin position="256"/>
        <end position="277"/>
    </location>
</feature>
<keyword evidence="3 10" id="KW-0812">Transmembrane</keyword>
<evidence type="ECO:0000256" key="1">
    <source>
        <dbReference type="ARBA" id="ARBA00004370"/>
    </source>
</evidence>
<dbReference type="InterPro" id="IPR012312">
    <property type="entry name" value="Hemerythrin-like"/>
</dbReference>
<feature type="domain" description="P-type ATPase A" evidence="11">
    <location>
        <begin position="117"/>
        <end position="214"/>
    </location>
</feature>
<dbReference type="GO" id="GO:0046872">
    <property type="term" value="F:metal ion binding"/>
    <property type="evidence" value="ECO:0007669"/>
    <property type="project" value="UniProtKB-KW"/>
</dbReference>
<name>A0A367PK43_CUPNE</name>
<dbReference type="GO" id="GO:0005524">
    <property type="term" value="F:ATP binding"/>
    <property type="evidence" value="ECO:0007669"/>
    <property type="project" value="UniProtKB-UniRule"/>
</dbReference>
<gene>
    <name evidence="13" type="ORF">DDK22_11565</name>
</gene>
<dbReference type="SUPFAM" id="SSF56784">
    <property type="entry name" value="HAD-like"/>
    <property type="match status" value="1"/>
</dbReference>
<feature type="transmembrane region" description="Helical" evidence="10">
    <location>
        <begin position="12"/>
        <end position="30"/>
    </location>
</feature>
<comment type="catalytic activity">
    <reaction evidence="9">
        <text>Zn(2+)(in) + ATP + H2O = Zn(2+)(out) + ADP + phosphate + H(+)</text>
        <dbReference type="Rhea" id="RHEA:20621"/>
        <dbReference type="ChEBI" id="CHEBI:15377"/>
        <dbReference type="ChEBI" id="CHEBI:15378"/>
        <dbReference type="ChEBI" id="CHEBI:29105"/>
        <dbReference type="ChEBI" id="CHEBI:30616"/>
        <dbReference type="ChEBI" id="CHEBI:43474"/>
        <dbReference type="ChEBI" id="CHEBI:456216"/>
        <dbReference type="EC" id="7.2.2.12"/>
    </reaction>
</comment>
<evidence type="ECO:0000256" key="9">
    <source>
        <dbReference type="ARBA" id="ARBA00047308"/>
    </source>
</evidence>
<protein>
    <recommendedName>
        <fullName evidence="8">P-type Zn(2+) transporter</fullName>
        <ecNumber evidence="8">7.2.2.12</ecNumber>
    </recommendedName>
</protein>
<dbReference type="GO" id="GO:0016463">
    <property type="term" value="F:P-type zinc transporter activity"/>
    <property type="evidence" value="ECO:0007669"/>
    <property type="project" value="UniProtKB-EC"/>
</dbReference>
<dbReference type="EMBL" id="QDHA01000026">
    <property type="protein sequence ID" value="RCJ08272.1"/>
    <property type="molecule type" value="Genomic_DNA"/>
</dbReference>
<dbReference type="AlphaFoldDB" id="A0A367PK43"/>
<evidence type="ECO:0000256" key="6">
    <source>
        <dbReference type="ARBA" id="ARBA00022989"/>
    </source>
</evidence>
<keyword evidence="4 10" id="KW-0479">Metal-binding</keyword>
<evidence type="ECO:0000256" key="3">
    <source>
        <dbReference type="ARBA" id="ARBA00022692"/>
    </source>
</evidence>
<organism evidence="13 14">
    <name type="scientific">Cupriavidus necator</name>
    <name type="common">Alcaligenes eutrophus</name>
    <name type="synonym">Ralstonia eutropha</name>
    <dbReference type="NCBI Taxonomy" id="106590"/>
    <lineage>
        <taxon>Bacteria</taxon>
        <taxon>Pseudomonadati</taxon>
        <taxon>Pseudomonadota</taxon>
        <taxon>Betaproteobacteria</taxon>
        <taxon>Burkholderiales</taxon>
        <taxon>Burkholderiaceae</taxon>
        <taxon>Cupriavidus</taxon>
    </lineage>
</organism>
<reference evidence="13 14" key="1">
    <citation type="submission" date="2018-04" db="EMBL/GenBank/DDBJ databases">
        <title>Cupriavidus necator CR12 genome sequencing and assembly.</title>
        <authorList>
            <person name="Ben Fekih I."/>
            <person name="Mazhar H.S."/>
            <person name="Bello S.K."/>
            <person name="Rensing C."/>
        </authorList>
    </citation>
    <scope>NUCLEOTIDE SEQUENCE [LARGE SCALE GENOMIC DNA]</scope>
    <source>
        <strain evidence="13 14">CR12</strain>
    </source>
</reference>
<feature type="transmembrane region" description="Helical" evidence="10">
    <location>
        <begin position="36"/>
        <end position="55"/>
    </location>
</feature>
<dbReference type="SUPFAM" id="SSF81665">
    <property type="entry name" value="Calcium ATPase, transmembrane domain M"/>
    <property type="match status" value="1"/>
</dbReference>
<dbReference type="InterPro" id="IPR008250">
    <property type="entry name" value="ATPase_P-typ_transduc_dom_A_sf"/>
</dbReference>
<dbReference type="SFLD" id="SFLDF00027">
    <property type="entry name" value="p-type_atpase"/>
    <property type="match status" value="1"/>
</dbReference>
<dbReference type="RefSeq" id="WP_114132079.1">
    <property type="nucleotide sequence ID" value="NZ_CP068436.1"/>
</dbReference>
<dbReference type="PANTHER" id="PTHR48085">
    <property type="entry name" value="CADMIUM/ZINC-TRANSPORTING ATPASE HMA2-RELATED"/>
    <property type="match status" value="1"/>
</dbReference>
<dbReference type="PROSITE" id="PS00154">
    <property type="entry name" value="ATPASE_E1_E2"/>
    <property type="match status" value="1"/>
</dbReference>
<dbReference type="SUPFAM" id="SSF81653">
    <property type="entry name" value="Calcium ATPase, transduction domain A"/>
    <property type="match status" value="1"/>
</dbReference>
<accession>A0A367PK43</accession>
<dbReference type="Gene3D" id="2.70.150.10">
    <property type="entry name" value="Calcium-transporting ATPase, cytoplasmic transduction domain A"/>
    <property type="match status" value="1"/>
</dbReference>
<dbReference type="InterPro" id="IPR036412">
    <property type="entry name" value="HAD-like_sf"/>
</dbReference>
<dbReference type="InterPro" id="IPR018303">
    <property type="entry name" value="ATPase_P-typ_P_site"/>
</dbReference>
<feature type="transmembrane region" description="Helical" evidence="10">
    <location>
        <begin position="231"/>
        <end position="250"/>
    </location>
</feature>